<dbReference type="Proteomes" id="UP000027601">
    <property type="component" value="Unassembled WGS sequence"/>
</dbReference>
<evidence type="ECO:0000313" key="3">
    <source>
        <dbReference type="Proteomes" id="UP000027601"/>
    </source>
</evidence>
<dbReference type="AlphaFoldDB" id="A0A069D6U2"/>
<keyword evidence="3" id="KW-1185">Reference proteome</keyword>
<accession>A0A069D6U2</accession>
<sequence>MKFFLIILLFLLTSCVQVNKNNDEESRKLIETFFITYERNSIEKALDELFSTNAYFAMLPSHNIDAVKDKLVSYTDSIGKYCGYEIIARKSIGKSMLHYSCLVNYELQPLRFSFTLYKPKTSWMLYNFQFDTEAVNELNESAKFYYID</sequence>
<feature type="chain" id="PRO_5001662870" description="DUF4878 domain-containing protein" evidence="1">
    <location>
        <begin position="21"/>
        <end position="148"/>
    </location>
</feature>
<comment type="caution">
    <text evidence="2">The sequence shown here is derived from an EMBL/GenBank/DDBJ whole genome shotgun (WGS) entry which is preliminary data.</text>
</comment>
<organism evidence="2 3">
    <name type="scientific">Bacteroides graminisolvens DSM 19988 = JCM 15093</name>
    <dbReference type="NCBI Taxonomy" id="1121097"/>
    <lineage>
        <taxon>Bacteria</taxon>
        <taxon>Pseudomonadati</taxon>
        <taxon>Bacteroidota</taxon>
        <taxon>Bacteroidia</taxon>
        <taxon>Bacteroidales</taxon>
        <taxon>Bacteroidaceae</taxon>
        <taxon>Bacteroides</taxon>
    </lineage>
</organism>
<dbReference type="eggNOG" id="ENOG5032HHY">
    <property type="taxonomic scope" value="Bacteria"/>
</dbReference>
<keyword evidence="1" id="KW-0732">Signal</keyword>
<dbReference type="PROSITE" id="PS51257">
    <property type="entry name" value="PROKAR_LIPOPROTEIN"/>
    <property type="match status" value="1"/>
</dbReference>
<dbReference type="RefSeq" id="WP_024997646.1">
    <property type="nucleotide sequence ID" value="NZ_ATZI01000026.1"/>
</dbReference>
<protein>
    <recommendedName>
        <fullName evidence="4">DUF4878 domain-containing protein</fullName>
    </recommendedName>
</protein>
<evidence type="ECO:0000313" key="2">
    <source>
        <dbReference type="EMBL" id="GAK38122.1"/>
    </source>
</evidence>
<dbReference type="EMBL" id="BAJS01000038">
    <property type="protein sequence ID" value="GAK38122.1"/>
    <property type="molecule type" value="Genomic_DNA"/>
</dbReference>
<feature type="signal peptide" evidence="1">
    <location>
        <begin position="1"/>
        <end position="20"/>
    </location>
</feature>
<name>A0A069D6U2_9BACE</name>
<gene>
    <name evidence="2" type="ORF">JCM15093_3427</name>
</gene>
<proteinExistence type="predicted"/>
<evidence type="ECO:0000256" key="1">
    <source>
        <dbReference type="SAM" id="SignalP"/>
    </source>
</evidence>
<dbReference type="OrthoDB" id="1367364at2"/>
<reference evidence="2 3" key="1">
    <citation type="journal article" date="2015" name="Microbes Environ.">
        <title>Distribution and evolution of nitrogen fixation genes in the phylum bacteroidetes.</title>
        <authorList>
            <person name="Inoue J."/>
            <person name="Oshima K."/>
            <person name="Suda W."/>
            <person name="Sakamoto M."/>
            <person name="Iino T."/>
            <person name="Noda S."/>
            <person name="Hongoh Y."/>
            <person name="Hattori M."/>
            <person name="Ohkuma M."/>
        </authorList>
    </citation>
    <scope>NUCLEOTIDE SEQUENCE [LARGE SCALE GENOMIC DNA]</scope>
    <source>
        <strain evidence="2 3">JCM 15093</strain>
    </source>
</reference>
<evidence type="ECO:0008006" key="4">
    <source>
        <dbReference type="Google" id="ProtNLM"/>
    </source>
</evidence>